<dbReference type="GO" id="GO:0006508">
    <property type="term" value="P:proteolysis"/>
    <property type="evidence" value="ECO:0007669"/>
    <property type="project" value="InterPro"/>
</dbReference>
<sequence length="232" mass="25125">MVATDACASTTGKCLLGGKAIPVHHRKTGKPEAQAWEVCEALSHTSAFPSGTVCLEGRNTSSSDLSRTSGKMQRLLLCLAFLLPLKAGTEDIIGGDEARPHSRPYMALLHFVEEENEGRCGGALVRKEFVLMAAHCRGSSIHMTLGAYNIREQERTQKVLPVTEAIHHPHYNPKNFANGIMLLKLKRKAKLTATVGPLSLPKGTAQEVMLTVQKDEVCDSCFPIKAGPGRLV</sequence>
<keyword evidence="3" id="KW-1015">Disulfide bond</keyword>
<evidence type="ECO:0000313" key="5">
    <source>
        <dbReference type="Ensembl" id="ENSECAP00000062714.1"/>
    </source>
</evidence>
<dbReference type="PRINTS" id="PR00722">
    <property type="entry name" value="CHYMOTRYPSIN"/>
</dbReference>
<accession>A0A9L0RFJ1</accession>
<dbReference type="Gene3D" id="2.40.10.10">
    <property type="entry name" value="Trypsin-like serine proteases"/>
    <property type="match status" value="2"/>
</dbReference>
<dbReference type="PANTHER" id="PTHR24271:SF81">
    <property type="entry name" value="GRANZYME B"/>
    <property type="match status" value="1"/>
</dbReference>
<evidence type="ECO:0000256" key="3">
    <source>
        <dbReference type="ARBA" id="ARBA00023157"/>
    </source>
</evidence>
<dbReference type="PANTHER" id="PTHR24271">
    <property type="entry name" value="KALLIKREIN-RELATED"/>
    <property type="match status" value="1"/>
</dbReference>
<evidence type="ECO:0000256" key="1">
    <source>
        <dbReference type="ARBA" id="ARBA00022729"/>
    </source>
</evidence>
<reference evidence="5" key="1">
    <citation type="journal article" date="2009" name="Science">
        <title>Genome sequence, comparative analysis, and population genetics of the domestic horse.</title>
        <authorList>
            <consortium name="Broad Institute Genome Sequencing Platform"/>
            <consortium name="Broad Institute Whole Genome Assembly Team"/>
            <person name="Wade C.M."/>
            <person name="Giulotto E."/>
            <person name="Sigurdsson S."/>
            <person name="Zoli M."/>
            <person name="Gnerre S."/>
            <person name="Imsland F."/>
            <person name="Lear T.L."/>
            <person name="Adelson D.L."/>
            <person name="Bailey E."/>
            <person name="Bellone R.R."/>
            <person name="Bloecker H."/>
            <person name="Distl O."/>
            <person name="Edgar R.C."/>
            <person name="Garber M."/>
            <person name="Leeb T."/>
            <person name="Mauceli E."/>
            <person name="MacLeod J.N."/>
            <person name="Penedo M.C.T."/>
            <person name="Raison J.M."/>
            <person name="Sharpe T."/>
            <person name="Vogel J."/>
            <person name="Andersson L."/>
            <person name="Antczak D.F."/>
            <person name="Biagi T."/>
            <person name="Binns M.M."/>
            <person name="Chowdhary B.P."/>
            <person name="Coleman S.J."/>
            <person name="Della Valle G."/>
            <person name="Fryc S."/>
            <person name="Guerin G."/>
            <person name="Hasegawa T."/>
            <person name="Hill E.W."/>
            <person name="Jurka J."/>
            <person name="Kiialainen A."/>
            <person name="Lindgren G."/>
            <person name="Liu J."/>
            <person name="Magnani E."/>
            <person name="Mickelson J.R."/>
            <person name="Murray J."/>
            <person name="Nergadze S.G."/>
            <person name="Onofrio R."/>
            <person name="Pedroni S."/>
            <person name="Piras M.F."/>
            <person name="Raudsepp T."/>
            <person name="Rocchi M."/>
            <person name="Roeed K.H."/>
            <person name="Ryder O.A."/>
            <person name="Searle S."/>
            <person name="Skow L."/>
            <person name="Swinburne J.E."/>
            <person name="Syvaenen A.C."/>
            <person name="Tozaki T."/>
            <person name="Valberg S.J."/>
            <person name="Vaudin M."/>
            <person name="White J.R."/>
            <person name="Zody M.C."/>
            <person name="Lander E.S."/>
            <person name="Lindblad-Toh K."/>
        </authorList>
    </citation>
    <scope>NUCLEOTIDE SEQUENCE [LARGE SCALE GENOMIC DNA]</scope>
    <source>
        <strain evidence="5">Thoroughbred</strain>
    </source>
</reference>
<reference evidence="5" key="2">
    <citation type="submission" date="2025-08" db="UniProtKB">
        <authorList>
            <consortium name="Ensembl"/>
        </authorList>
    </citation>
    <scope>IDENTIFICATION</scope>
    <source>
        <strain evidence="5">Thoroughbred</strain>
    </source>
</reference>
<name>A0A9L0RFJ1_HORSE</name>
<dbReference type="InterPro" id="IPR001254">
    <property type="entry name" value="Trypsin_dom"/>
</dbReference>
<evidence type="ECO:0000256" key="2">
    <source>
        <dbReference type="ARBA" id="ARBA00023145"/>
    </source>
</evidence>
<dbReference type="Proteomes" id="UP000002281">
    <property type="component" value="Unplaced"/>
</dbReference>
<evidence type="ECO:0000313" key="6">
    <source>
        <dbReference type="Proteomes" id="UP000002281"/>
    </source>
</evidence>
<dbReference type="AlphaFoldDB" id="A0A9L0RFJ1"/>
<dbReference type="PROSITE" id="PS50240">
    <property type="entry name" value="TRYPSIN_DOM"/>
    <property type="match status" value="1"/>
</dbReference>
<evidence type="ECO:0000259" key="4">
    <source>
        <dbReference type="PROSITE" id="PS50240"/>
    </source>
</evidence>
<reference evidence="5" key="3">
    <citation type="submission" date="2025-09" db="UniProtKB">
        <authorList>
            <consortium name="Ensembl"/>
        </authorList>
    </citation>
    <scope>IDENTIFICATION</scope>
    <source>
        <strain evidence="5">Thoroughbred</strain>
    </source>
</reference>
<dbReference type="GO" id="GO:0004252">
    <property type="term" value="F:serine-type endopeptidase activity"/>
    <property type="evidence" value="ECO:0007669"/>
    <property type="project" value="InterPro"/>
</dbReference>
<dbReference type="SMART" id="SM00020">
    <property type="entry name" value="Tryp_SPc"/>
    <property type="match status" value="1"/>
</dbReference>
<organism evidence="5 6">
    <name type="scientific">Equus caballus</name>
    <name type="common">Horse</name>
    <dbReference type="NCBI Taxonomy" id="9796"/>
    <lineage>
        <taxon>Eukaryota</taxon>
        <taxon>Metazoa</taxon>
        <taxon>Chordata</taxon>
        <taxon>Craniata</taxon>
        <taxon>Vertebrata</taxon>
        <taxon>Euteleostomi</taxon>
        <taxon>Mammalia</taxon>
        <taxon>Eutheria</taxon>
        <taxon>Laurasiatheria</taxon>
        <taxon>Perissodactyla</taxon>
        <taxon>Equidae</taxon>
        <taxon>Equus</taxon>
    </lineage>
</organism>
<proteinExistence type="predicted"/>
<dbReference type="Pfam" id="PF00089">
    <property type="entry name" value="Trypsin"/>
    <property type="match status" value="1"/>
</dbReference>
<dbReference type="InterPro" id="IPR043504">
    <property type="entry name" value="Peptidase_S1_PA_chymotrypsin"/>
</dbReference>
<dbReference type="SUPFAM" id="SSF50494">
    <property type="entry name" value="Trypsin-like serine proteases"/>
    <property type="match status" value="1"/>
</dbReference>
<protein>
    <recommendedName>
        <fullName evidence="4">Peptidase S1 domain-containing protein</fullName>
    </recommendedName>
</protein>
<keyword evidence="1" id="KW-0732">Signal</keyword>
<keyword evidence="6" id="KW-1185">Reference proteome</keyword>
<dbReference type="Ensembl" id="ENSECAT00000146735.1">
    <property type="protein sequence ID" value="ENSECAP00000062714.1"/>
    <property type="gene ID" value="ENSECAG00000042681.2"/>
</dbReference>
<dbReference type="FunFam" id="2.40.10.10:FF:000005">
    <property type="entry name" value="Serine protease 37"/>
    <property type="match status" value="1"/>
</dbReference>
<feature type="domain" description="Peptidase S1" evidence="4">
    <location>
        <begin position="92"/>
        <end position="232"/>
    </location>
</feature>
<keyword evidence="2" id="KW-0865">Zymogen</keyword>
<dbReference type="InterPro" id="IPR001314">
    <property type="entry name" value="Peptidase_S1A"/>
</dbReference>
<dbReference type="GeneTree" id="ENSGT01030000234551"/>
<dbReference type="InterPro" id="IPR009003">
    <property type="entry name" value="Peptidase_S1_PA"/>
</dbReference>